<dbReference type="Proteomes" id="UP001060085">
    <property type="component" value="Linkage Group LG04"/>
</dbReference>
<evidence type="ECO:0000313" key="2">
    <source>
        <dbReference type="Proteomes" id="UP001060085"/>
    </source>
</evidence>
<accession>A0ACC0B873</accession>
<dbReference type="EMBL" id="CM044704">
    <property type="protein sequence ID" value="KAI5668846.1"/>
    <property type="molecule type" value="Genomic_DNA"/>
</dbReference>
<comment type="caution">
    <text evidence="1">The sequence shown here is derived from an EMBL/GenBank/DDBJ whole genome shotgun (WGS) entry which is preliminary data.</text>
</comment>
<proteinExistence type="predicted"/>
<sequence>MEAPAGIDGKLAAETEVAPPDYSTNNVKKASLHSTLAAVLEDPILSDVPKSQIYPTLAFLQTSCMQIYDAIFSDIHVAVMNSATVKDFKLIVEKKVNEWSNLRWAIDKFLGGMSVRTFVFCTTMKGSLMIMLHFRIMALRTTLRCNLFHMLDQGLLKSIPGGKNTGFFRTKAKYIFQTTHRILVPADR</sequence>
<reference evidence="2" key="1">
    <citation type="journal article" date="2023" name="Nat. Plants">
        <title>Single-cell RNA sequencing provides a high-resolution roadmap for understanding the multicellular compartmentation of specialized metabolism.</title>
        <authorList>
            <person name="Sun S."/>
            <person name="Shen X."/>
            <person name="Li Y."/>
            <person name="Li Y."/>
            <person name="Wang S."/>
            <person name="Li R."/>
            <person name="Zhang H."/>
            <person name="Shen G."/>
            <person name="Guo B."/>
            <person name="Wei J."/>
            <person name="Xu J."/>
            <person name="St-Pierre B."/>
            <person name="Chen S."/>
            <person name="Sun C."/>
        </authorList>
    </citation>
    <scope>NUCLEOTIDE SEQUENCE [LARGE SCALE GENOMIC DNA]</scope>
</reference>
<protein>
    <submittedName>
        <fullName evidence="1">Uncharacterized protein</fullName>
    </submittedName>
</protein>
<keyword evidence="2" id="KW-1185">Reference proteome</keyword>
<evidence type="ECO:0000313" key="1">
    <source>
        <dbReference type="EMBL" id="KAI5668846.1"/>
    </source>
</evidence>
<gene>
    <name evidence="1" type="ORF">M9H77_18699</name>
</gene>
<organism evidence="1 2">
    <name type="scientific">Catharanthus roseus</name>
    <name type="common">Madagascar periwinkle</name>
    <name type="synonym">Vinca rosea</name>
    <dbReference type="NCBI Taxonomy" id="4058"/>
    <lineage>
        <taxon>Eukaryota</taxon>
        <taxon>Viridiplantae</taxon>
        <taxon>Streptophyta</taxon>
        <taxon>Embryophyta</taxon>
        <taxon>Tracheophyta</taxon>
        <taxon>Spermatophyta</taxon>
        <taxon>Magnoliopsida</taxon>
        <taxon>eudicotyledons</taxon>
        <taxon>Gunneridae</taxon>
        <taxon>Pentapetalae</taxon>
        <taxon>asterids</taxon>
        <taxon>lamiids</taxon>
        <taxon>Gentianales</taxon>
        <taxon>Apocynaceae</taxon>
        <taxon>Rauvolfioideae</taxon>
        <taxon>Vinceae</taxon>
        <taxon>Catharanthinae</taxon>
        <taxon>Catharanthus</taxon>
    </lineage>
</organism>
<name>A0ACC0B873_CATRO</name>